<sequence length="118" mass="12281">MAQGGSDTPFEVLNSATAINAEILGMEGKLGCISPGAFADLLVVDGDPLTDQSLLFEDSTGIHSVWKSGRPLASLAISSGVASSSQRNGDKASCRLLCFQKKWGQPGFGDRVDVAHSL</sequence>
<dbReference type="AlphaFoldDB" id="A0A246JVG0"/>
<dbReference type="Gene3D" id="3.20.20.140">
    <property type="entry name" value="Metal-dependent hydrolases"/>
    <property type="match status" value="1"/>
</dbReference>
<dbReference type="PANTHER" id="PTHR43135:SF3">
    <property type="entry name" value="ALPHA-D-RIBOSE 1-METHYLPHOSPHONATE 5-TRIPHOSPHATE DIPHOSPHATASE"/>
    <property type="match status" value="1"/>
</dbReference>
<organism evidence="2 3">
    <name type="scientific">Sphingopyxis bauzanensis</name>
    <dbReference type="NCBI Taxonomy" id="651663"/>
    <lineage>
        <taxon>Bacteria</taxon>
        <taxon>Pseudomonadati</taxon>
        <taxon>Pseudomonadota</taxon>
        <taxon>Alphaproteobacteria</taxon>
        <taxon>Sphingomonadales</taxon>
        <taxon>Sphingomonadaceae</taxon>
        <taxon>Sphingopyxis</taxon>
    </lineage>
</organism>
<dbReference type="InterPro" id="IPR051781">
    <property type="entry name" value="Metallo-dep_Hydrolase"/>
</dbReference>
<comment type="caution">
    <text evidence="2">The sequence shown here is derived from an EMBL/GenBank/DDBJ whole genome shotgun (WGS) entry which is preliminary data.</text>
</comment>
<reference evidence="2 3" key="1">
    <citation type="journal article" date="2010" name="Int. J. Syst. Evol. Microbiol.">
        <title>Sphingopyxis bauzanensis sp. nov., a psychrophilic bacterium isolated from soil.</title>
        <authorList>
            <person name="Zhang D.C."/>
            <person name="Liu H.C."/>
            <person name="Xin Y.H."/>
            <person name="Zhou Y.G."/>
            <person name="Schinner F."/>
            <person name="Margesin R."/>
        </authorList>
    </citation>
    <scope>NUCLEOTIDE SEQUENCE [LARGE SCALE GENOMIC DNA]</scope>
    <source>
        <strain evidence="2 3">DSM 22271</strain>
    </source>
</reference>
<name>A0A246JVG0_9SPHN</name>
<dbReference type="EMBL" id="NISK01000002">
    <property type="protein sequence ID" value="OWQ97064.1"/>
    <property type="molecule type" value="Genomic_DNA"/>
</dbReference>
<feature type="domain" description="Amidohydrolase-related" evidence="1">
    <location>
        <begin position="8"/>
        <end position="70"/>
    </location>
</feature>
<dbReference type="SUPFAM" id="SSF51338">
    <property type="entry name" value="Composite domain of metallo-dependent hydrolases"/>
    <property type="match status" value="1"/>
</dbReference>
<dbReference type="InterPro" id="IPR006680">
    <property type="entry name" value="Amidohydro-rel"/>
</dbReference>
<dbReference type="PANTHER" id="PTHR43135">
    <property type="entry name" value="ALPHA-D-RIBOSE 1-METHYLPHOSPHONATE 5-TRIPHOSPHATE DIPHOSPHATASE"/>
    <property type="match status" value="1"/>
</dbReference>
<gene>
    <name evidence="2" type="ORF">CDQ92_08250</name>
</gene>
<evidence type="ECO:0000313" key="3">
    <source>
        <dbReference type="Proteomes" id="UP000197361"/>
    </source>
</evidence>
<dbReference type="RefSeq" id="WP_088440920.1">
    <property type="nucleotide sequence ID" value="NZ_BMMC01000003.1"/>
</dbReference>
<dbReference type="Proteomes" id="UP000197361">
    <property type="component" value="Unassembled WGS sequence"/>
</dbReference>
<accession>A0A246JVG0</accession>
<dbReference type="Gene3D" id="2.30.40.10">
    <property type="entry name" value="Urease, subunit C, domain 1"/>
    <property type="match status" value="1"/>
</dbReference>
<dbReference type="InterPro" id="IPR011059">
    <property type="entry name" value="Metal-dep_hydrolase_composite"/>
</dbReference>
<proteinExistence type="predicted"/>
<dbReference type="GO" id="GO:0016810">
    <property type="term" value="F:hydrolase activity, acting on carbon-nitrogen (but not peptide) bonds"/>
    <property type="evidence" value="ECO:0007669"/>
    <property type="project" value="InterPro"/>
</dbReference>
<evidence type="ECO:0000259" key="1">
    <source>
        <dbReference type="Pfam" id="PF01979"/>
    </source>
</evidence>
<protein>
    <recommendedName>
        <fullName evidence="1">Amidohydrolase-related domain-containing protein</fullName>
    </recommendedName>
</protein>
<dbReference type="OrthoDB" id="9782972at2"/>
<keyword evidence="3" id="KW-1185">Reference proteome</keyword>
<dbReference type="Pfam" id="PF01979">
    <property type="entry name" value="Amidohydro_1"/>
    <property type="match status" value="1"/>
</dbReference>
<evidence type="ECO:0000313" key="2">
    <source>
        <dbReference type="EMBL" id="OWQ97064.1"/>
    </source>
</evidence>